<feature type="region of interest" description="Disordered" evidence="1">
    <location>
        <begin position="49"/>
        <end position="94"/>
    </location>
</feature>
<organism evidence="2 3">
    <name type="scientific">Hyalangium rubrum</name>
    <dbReference type="NCBI Taxonomy" id="3103134"/>
    <lineage>
        <taxon>Bacteria</taxon>
        <taxon>Pseudomonadati</taxon>
        <taxon>Myxococcota</taxon>
        <taxon>Myxococcia</taxon>
        <taxon>Myxococcales</taxon>
        <taxon>Cystobacterineae</taxon>
        <taxon>Archangiaceae</taxon>
        <taxon>Hyalangium</taxon>
    </lineage>
</organism>
<evidence type="ECO:0000313" key="2">
    <source>
        <dbReference type="EMBL" id="MDY7225110.1"/>
    </source>
</evidence>
<dbReference type="Proteomes" id="UP001291309">
    <property type="component" value="Unassembled WGS sequence"/>
</dbReference>
<proteinExistence type="predicted"/>
<gene>
    <name evidence="2" type="ORF">SYV04_01900</name>
</gene>
<accession>A0ABU5GVB2</accession>
<reference evidence="2 3" key="1">
    <citation type="submission" date="2023-12" db="EMBL/GenBank/DDBJ databases">
        <title>the genome sequence of Hyalangium sp. s54d21.</title>
        <authorList>
            <person name="Zhang X."/>
        </authorList>
    </citation>
    <scope>NUCLEOTIDE SEQUENCE [LARGE SCALE GENOMIC DNA]</scope>
    <source>
        <strain evidence="3">s54d21</strain>
    </source>
</reference>
<comment type="caution">
    <text evidence="2">The sequence shown here is derived from an EMBL/GenBank/DDBJ whole genome shotgun (WGS) entry which is preliminary data.</text>
</comment>
<evidence type="ECO:0000313" key="3">
    <source>
        <dbReference type="Proteomes" id="UP001291309"/>
    </source>
</evidence>
<protein>
    <submittedName>
        <fullName evidence="2">Uncharacterized protein</fullName>
    </submittedName>
</protein>
<evidence type="ECO:0000256" key="1">
    <source>
        <dbReference type="SAM" id="MobiDB-lite"/>
    </source>
</evidence>
<feature type="compositionally biased region" description="Pro residues" evidence="1">
    <location>
        <begin position="68"/>
        <end position="86"/>
    </location>
</feature>
<feature type="compositionally biased region" description="Pro residues" evidence="1">
    <location>
        <begin position="49"/>
        <end position="60"/>
    </location>
</feature>
<dbReference type="EMBL" id="JAXIVS010000001">
    <property type="protein sequence ID" value="MDY7225110.1"/>
    <property type="molecule type" value="Genomic_DNA"/>
</dbReference>
<dbReference type="RefSeq" id="WP_321543829.1">
    <property type="nucleotide sequence ID" value="NZ_JAXIVS010000001.1"/>
</dbReference>
<name>A0ABU5GVB2_9BACT</name>
<sequence>MKLRPVQYIGLLFVLVMGARLAMTLTRPKPVTLPPSLFLHNNPPLPLPPMPAVTPPPALPPLAELAAPPAPAPTANTPPPPPPPPAFRASKPGADQFQPLPFPKDVTEPFTPEGFKQHLEHALKECPMGAMELVSMDCKEFPCMALTELKDETARQANLNSCMPWIEIYEGGTQYVASTQKREGQEFHYMTWVPLPPHTADAKLVMLRSHRRSKALVKAFTSK</sequence>
<keyword evidence="3" id="KW-1185">Reference proteome</keyword>